<feature type="domain" description="CTCHY-type" evidence="7">
    <location>
        <begin position="72"/>
        <end position="135"/>
    </location>
</feature>
<feature type="domain" description="RING-type" evidence="5">
    <location>
        <begin position="136"/>
        <end position="178"/>
    </location>
</feature>
<dbReference type="PANTHER" id="PTHR21319:SF53">
    <property type="entry name" value="RING FINGER AND CHY ZINC FINGER DOMAIN-CONTAINING PROTEIN 1"/>
    <property type="match status" value="1"/>
</dbReference>
<dbReference type="EMBL" id="AMQN01005541">
    <property type="status" value="NOT_ANNOTATED_CDS"/>
    <property type="molecule type" value="Genomic_DNA"/>
</dbReference>
<dbReference type="PROSITE" id="PS51270">
    <property type="entry name" value="ZF_CTCHY"/>
    <property type="match status" value="1"/>
</dbReference>
<dbReference type="OrthoDB" id="411372at2759"/>
<evidence type="ECO:0000259" key="6">
    <source>
        <dbReference type="PROSITE" id="PS51266"/>
    </source>
</evidence>
<dbReference type="Pfam" id="PF13639">
    <property type="entry name" value="zf-RING_2"/>
    <property type="match status" value="1"/>
</dbReference>
<accession>R7V856</accession>
<evidence type="ECO:0000259" key="5">
    <source>
        <dbReference type="PROSITE" id="PS50089"/>
    </source>
</evidence>
<dbReference type="STRING" id="283909.R7V856"/>
<dbReference type="FunCoup" id="R7V856">
    <property type="interactions" value="1139"/>
</dbReference>
<evidence type="ECO:0000256" key="2">
    <source>
        <dbReference type="ARBA" id="ARBA00022771"/>
    </source>
</evidence>
<evidence type="ECO:0008006" key="11">
    <source>
        <dbReference type="Google" id="ProtNLM"/>
    </source>
</evidence>
<dbReference type="EnsemblMetazoa" id="CapteT144246">
    <property type="protein sequence ID" value="CapteP144246"/>
    <property type="gene ID" value="CapteG144246"/>
</dbReference>
<organism evidence="8">
    <name type="scientific">Capitella teleta</name>
    <name type="common">Polychaete worm</name>
    <dbReference type="NCBI Taxonomy" id="283909"/>
    <lineage>
        <taxon>Eukaryota</taxon>
        <taxon>Metazoa</taxon>
        <taxon>Spiralia</taxon>
        <taxon>Lophotrochozoa</taxon>
        <taxon>Annelida</taxon>
        <taxon>Polychaeta</taxon>
        <taxon>Sedentaria</taxon>
        <taxon>Scolecida</taxon>
        <taxon>Capitellidae</taxon>
        <taxon>Capitella</taxon>
    </lineage>
</organism>
<dbReference type="Proteomes" id="UP000014760">
    <property type="component" value="Unassembled WGS sequence"/>
</dbReference>
<dbReference type="GO" id="GO:0016567">
    <property type="term" value="P:protein ubiquitination"/>
    <property type="evidence" value="ECO:0007669"/>
    <property type="project" value="TreeGrafter"/>
</dbReference>
<dbReference type="CDD" id="cd16464">
    <property type="entry name" value="RING-H2_Pirh2-like"/>
    <property type="match status" value="1"/>
</dbReference>
<dbReference type="SUPFAM" id="SSF161245">
    <property type="entry name" value="Zinc hairpin stack"/>
    <property type="match status" value="1"/>
</dbReference>
<dbReference type="InterPro" id="IPR013083">
    <property type="entry name" value="Znf_RING/FYVE/PHD"/>
</dbReference>
<evidence type="ECO:0000256" key="1">
    <source>
        <dbReference type="ARBA" id="ARBA00022723"/>
    </source>
</evidence>
<protein>
    <recommendedName>
        <fullName evidence="11">RING finger and CHY zinc finger domain-containing protein 1</fullName>
    </recommendedName>
</protein>
<keyword evidence="10" id="KW-1185">Reference proteome</keyword>
<evidence type="ECO:0000256" key="4">
    <source>
        <dbReference type="PROSITE-ProRule" id="PRU00601"/>
    </source>
</evidence>
<proteinExistence type="predicted"/>
<dbReference type="GO" id="GO:0008270">
    <property type="term" value="F:zinc ion binding"/>
    <property type="evidence" value="ECO:0007669"/>
    <property type="project" value="UniProtKB-KW"/>
</dbReference>
<dbReference type="GO" id="GO:0006511">
    <property type="term" value="P:ubiquitin-dependent protein catabolic process"/>
    <property type="evidence" value="ECO:0007669"/>
    <property type="project" value="TreeGrafter"/>
</dbReference>
<dbReference type="EMBL" id="KB296270">
    <property type="protein sequence ID" value="ELU11950.1"/>
    <property type="molecule type" value="Genomic_DNA"/>
</dbReference>
<reference evidence="8 10" key="2">
    <citation type="journal article" date="2013" name="Nature">
        <title>Insights into bilaterian evolution from three spiralian genomes.</title>
        <authorList>
            <person name="Simakov O."/>
            <person name="Marletaz F."/>
            <person name="Cho S.J."/>
            <person name="Edsinger-Gonzales E."/>
            <person name="Havlak P."/>
            <person name="Hellsten U."/>
            <person name="Kuo D.H."/>
            <person name="Larsson T."/>
            <person name="Lv J."/>
            <person name="Arendt D."/>
            <person name="Savage R."/>
            <person name="Osoegawa K."/>
            <person name="de Jong P."/>
            <person name="Grimwood J."/>
            <person name="Chapman J.A."/>
            <person name="Shapiro H."/>
            <person name="Aerts A."/>
            <person name="Otillar R.P."/>
            <person name="Terry A.Y."/>
            <person name="Boore J.L."/>
            <person name="Grigoriev I.V."/>
            <person name="Lindberg D.R."/>
            <person name="Seaver E.C."/>
            <person name="Weisblat D.A."/>
            <person name="Putnam N.H."/>
            <person name="Rokhsar D.S."/>
        </authorList>
    </citation>
    <scope>NUCLEOTIDE SEQUENCE</scope>
    <source>
        <strain evidence="8 10">I ESC-2004</strain>
    </source>
</reference>
<dbReference type="InterPro" id="IPR039512">
    <property type="entry name" value="RCHY1_zinc-ribbon"/>
</dbReference>
<reference evidence="9" key="3">
    <citation type="submission" date="2015-06" db="UniProtKB">
        <authorList>
            <consortium name="EnsemblMetazoa"/>
        </authorList>
    </citation>
    <scope>IDENTIFICATION</scope>
</reference>
<dbReference type="HOGENOM" id="CLU_013368_1_0_1"/>
<dbReference type="InterPro" id="IPR001841">
    <property type="entry name" value="Znf_RING"/>
</dbReference>
<dbReference type="Gene3D" id="2.20.28.10">
    <property type="match status" value="1"/>
</dbReference>
<dbReference type="InterPro" id="IPR008913">
    <property type="entry name" value="Znf_CHY"/>
</dbReference>
<evidence type="ECO:0000313" key="10">
    <source>
        <dbReference type="Proteomes" id="UP000014760"/>
    </source>
</evidence>
<dbReference type="InterPro" id="IPR037275">
    <property type="entry name" value="Znf_CTCHY_sf"/>
</dbReference>
<evidence type="ECO:0000313" key="8">
    <source>
        <dbReference type="EMBL" id="ELU11950.1"/>
    </source>
</evidence>
<evidence type="ECO:0000313" key="9">
    <source>
        <dbReference type="EnsemblMetazoa" id="CapteP144246"/>
    </source>
</evidence>
<dbReference type="GO" id="GO:0061630">
    <property type="term" value="F:ubiquitin protein ligase activity"/>
    <property type="evidence" value="ECO:0007669"/>
    <property type="project" value="TreeGrafter"/>
</dbReference>
<keyword evidence="2 4" id="KW-0863">Zinc-finger</keyword>
<dbReference type="PANTHER" id="PTHR21319">
    <property type="entry name" value="RING FINGER AND CHY ZINC FINGER DOMAIN-CONTAINING PROTEIN 1"/>
    <property type="match status" value="1"/>
</dbReference>
<dbReference type="OMA" id="KLYPCRL"/>
<dbReference type="InterPro" id="IPR037274">
    <property type="entry name" value="Znf_CHY_sf"/>
</dbReference>
<sequence length="267" mass="30072">MSDGKKSFGCSHYKRKCAFVSPCCKKIYTCRLCHDDKEMHEIDRRCVKEVVCLVCDTKQPASEDCKQCKTRFGAYHCSICNLYDDDNKRQFHCDPCGICRVGGRDNFYHCPKCDICLSTYLRDSHTCVEKVSRANCPVCLEDLHTSLMPSHIPKCGHLLHKNCFEQLLKSGNYTCPLCAQSMLPMQKAWESMDHEIEGTPMPDEYKDFHVQILCKDCHTESRVLFHVLGLKCHQCGSYNTCRTAAPEGLTEKGSGATPSGNGAASDD</sequence>
<dbReference type="PROSITE" id="PS51266">
    <property type="entry name" value="ZF_CHY"/>
    <property type="match status" value="1"/>
</dbReference>
<dbReference type="GO" id="GO:0005634">
    <property type="term" value="C:nucleus"/>
    <property type="evidence" value="ECO:0007669"/>
    <property type="project" value="TreeGrafter"/>
</dbReference>
<dbReference type="Pfam" id="PF05495">
    <property type="entry name" value="zf-CHY"/>
    <property type="match status" value="1"/>
</dbReference>
<evidence type="ECO:0000259" key="7">
    <source>
        <dbReference type="PROSITE" id="PS51270"/>
    </source>
</evidence>
<dbReference type="Gene3D" id="3.30.40.10">
    <property type="entry name" value="Zinc/RING finger domain, C3HC4 (zinc finger)"/>
    <property type="match status" value="1"/>
</dbReference>
<dbReference type="AlphaFoldDB" id="R7V856"/>
<dbReference type="SUPFAM" id="SSF57850">
    <property type="entry name" value="RING/U-box"/>
    <property type="match status" value="1"/>
</dbReference>
<dbReference type="Pfam" id="PF14599">
    <property type="entry name" value="zinc_ribbon_6"/>
    <property type="match status" value="1"/>
</dbReference>
<dbReference type="PROSITE" id="PS50089">
    <property type="entry name" value="ZF_RING_2"/>
    <property type="match status" value="1"/>
</dbReference>
<name>R7V856_CAPTE</name>
<keyword evidence="1" id="KW-0479">Metal-binding</keyword>
<keyword evidence="3" id="KW-0862">Zinc</keyword>
<dbReference type="InterPro" id="IPR017921">
    <property type="entry name" value="Znf_CTCHY"/>
</dbReference>
<feature type="domain" description="CHY-type" evidence="6">
    <location>
        <begin position="3"/>
        <end position="70"/>
    </location>
</feature>
<dbReference type="SUPFAM" id="SSF161219">
    <property type="entry name" value="CHY zinc finger-like"/>
    <property type="match status" value="1"/>
</dbReference>
<dbReference type="SMART" id="SM00184">
    <property type="entry name" value="RING"/>
    <property type="match status" value="1"/>
</dbReference>
<evidence type="ECO:0000256" key="3">
    <source>
        <dbReference type="ARBA" id="ARBA00022833"/>
    </source>
</evidence>
<reference evidence="10" key="1">
    <citation type="submission" date="2012-12" db="EMBL/GenBank/DDBJ databases">
        <authorList>
            <person name="Hellsten U."/>
            <person name="Grimwood J."/>
            <person name="Chapman J.A."/>
            <person name="Shapiro H."/>
            <person name="Aerts A."/>
            <person name="Otillar R.P."/>
            <person name="Terry A.Y."/>
            <person name="Boore J.L."/>
            <person name="Simakov O."/>
            <person name="Marletaz F."/>
            <person name="Cho S.-J."/>
            <person name="Edsinger-Gonzales E."/>
            <person name="Havlak P."/>
            <person name="Kuo D.-H."/>
            <person name="Larsson T."/>
            <person name="Lv J."/>
            <person name="Arendt D."/>
            <person name="Savage R."/>
            <person name="Osoegawa K."/>
            <person name="de Jong P."/>
            <person name="Lindberg D.R."/>
            <person name="Seaver E.C."/>
            <person name="Weisblat D.A."/>
            <person name="Putnam N.H."/>
            <person name="Grigoriev I.V."/>
            <person name="Rokhsar D.S."/>
        </authorList>
    </citation>
    <scope>NUCLEOTIDE SEQUENCE</scope>
    <source>
        <strain evidence="10">I ESC-2004</strain>
    </source>
</reference>
<gene>
    <name evidence="8" type="ORF">CAPTEDRAFT_144246</name>
</gene>